<dbReference type="FunCoup" id="A0A1U8DEB5">
    <property type="interactions" value="546"/>
</dbReference>
<dbReference type="InterPro" id="IPR016160">
    <property type="entry name" value="Ald_DH_CS_CYS"/>
</dbReference>
<evidence type="ECO:0000256" key="7">
    <source>
        <dbReference type="SAM" id="MobiDB-lite"/>
    </source>
</evidence>
<proteinExistence type="inferred from homology"/>
<reference evidence="10" key="1">
    <citation type="submission" date="2025-08" db="UniProtKB">
        <authorList>
            <consortium name="RefSeq"/>
        </authorList>
    </citation>
    <scope>IDENTIFICATION</scope>
</reference>
<keyword evidence="3" id="KW-0520">NAD</keyword>
<evidence type="ECO:0000256" key="1">
    <source>
        <dbReference type="ARBA" id="ARBA00009986"/>
    </source>
</evidence>
<evidence type="ECO:0000256" key="3">
    <source>
        <dbReference type="ARBA" id="ARBA00023027"/>
    </source>
</evidence>
<evidence type="ECO:0000259" key="8">
    <source>
        <dbReference type="Pfam" id="PF00171"/>
    </source>
</evidence>
<evidence type="ECO:0000256" key="5">
    <source>
        <dbReference type="PROSITE-ProRule" id="PRU10007"/>
    </source>
</evidence>
<feature type="domain" description="Aldehyde dehydrogenase" evidence="8">
    <location>
        <begin position="38"/>
        <end position="518"/>
    </location>
</feature>
<dbReference type="GO" id="GO:0004029">
    <property type="term" value="F:aldehyde dehydrogenase (NAD+) activity"/>
    <property type="evidence" value="ECO:0007669"/>
    <property type="project" value="UniProtKB-EC"/>
</dbReference>
<feature type="compositionally biased region" description="Polar residues" evidence="7">
    <location>
        <begin position="1"/>
        <end position="15"/>
    </location>
</feature>
<evidence type="ECO:0000256" key="4">
    <source>
        <dbReference type="ARBA" id="ARBA00024226"/>
    </source>
</evidence>
<dbReference type="FunFam" id="3.40.605.10:FF:000026">
    <property type="entry name" value="Aldehyde dehydrogenase, putative"/>
    <property type="match status" value="1"/>
</dbReference>
<accession>A0A1U8DEB5</accession>
<keyword evidence="9" id="KW-1185">Reference proteome</keyword>
<dbReference type="AlphaFoldDB" id="A0A1U8DEB5"/>
<dbReference type="eggNOG" id="KOG2450">
    <property type="taxonomic scope" value="Eukaryota"/>
</dbReference>
<organism evidence="9 10">
    <name type="scientific">Alligator sinensis</name>
    <name type="common">Chinese alligator</name>
    <dbReference type="NCBI Taxonomy" id="38654"/>
    <lineage>
        <taxon>Eukaryota</taxon>
        <taxon>Metazoa</taxon>
        <taxon>Chordata</taxon>
        <taxon>Craniata</taxon>
        <taxon>Vertebrata</taxon>
        <taxon>Euteleostomi</taxon>
        <taxon>Archelosauria</taxon>
        <taxon>Archosauria</taxon>
        <taxon>Crocodylia</taxon>
        <taxon>Alligatoridae</taxon>
        <taxon>Alligatorinae</taxon>
        <taxon>Alligator</taxon>
    </lineage>
</organism>
<dbReference type="FunFam" id="3.40.605.10:FF:000029">
    <property type="entry name" value="Aldehyde dehydrogenase, mitochondrial"/>
    <property type="match status" value="1"/>
</dbReference>
<dbReference type="PROSITE" id="PS00070">
    <property type="entry name" value="ALDEHYDE_DEHYDR_CYS"/>
    <property type="match status" value="1"/>
</dbReference>
<dbReference type="RefSeq" id="XP_014375550.1">
    <property type="nucleotide sequence ID" value="XM_014520064.2"/>
</dbReference>
<dbReference type="KEGG" id="asn:102378695"/>
<dbReference type="PANTHER" id="PTHR11699">
    <property type="entry name" value="ALDEHYDE DEHYDROGENASE-RELATED"/>
    <property type="match status" value="1"/>
</dbReference>
<dbReference type="STRING" id="38654.A0A1U8DEB5"/>
<dbReference type="Gene3D" id="3.40.309.10">
    <property type="entry name" value="Aldehyde Dehydrogenase, Chain A, domain 2"/>
    <property type="match status" value="1"/>
</dbReference>
<dbReference type="CDD" id="cd07141">
    <property type="entry name" value="ALDH_F1AB_F2_RALDH1"/>
    <property type="match status" value="1"/>
</dbReference>
<feature type="region of interest" description="Disordered" evidence="7">
    <location>
        <begin position="1"/>
        <end position="20"/>
    </location>
</feature>
<dbReference type="Gene3D" id="3.40.605.10">
    <property type="entry name" value="Aldehyde Dehydrogenase, Chain A, domain 1"/>
    <property type="match status" value="1"/>
</dbReference>
<dbReference type="EC" id="1.2.1.3" evidence="4"/>
<dbReference type="InterPro" id="IPR029510">
    <property type="entry name" value="Ald_DH_CS_GLU"/>
</dbReference>
<comment type="similarity">
    <text evidence="1 6">Belongs to the aldehyde dehydrogenase family.</text>
</comment>
<evidence type="ECO:0000256" key="2">
    <source>
        <dbReference type="ARBA" id="ARBA00023002"/>
    </source>
</evidence>
<dbReference type="InterPro" id="IPR015590">
    <property type="entry name" value="Aldehyde_DH_dom"/>
</dbReference>
<dbReference type="InterPro" id="IPR016161">
    <property type="entry name" value="Ald_DH/histidinol_DH"/>
</dbReference>
<name>A0A1U8DEB5_ALLSI</name>
<feature type="active site" evidence="5">
    <location>
        <position position="278"/>
    </location>
</feature>
<dbReference type="PROSITE" id="PS00687">
    <property type="entry name" value="ALDEHYDE_DEHYDR_GLU"/>
    <property type="match status" value="1"/>
</dbReference>
<dbReference type="OrthoDB" id="310895at2759"/>
<dbReference type="GeneID" id="102378695"/>
<evidence type="ECO:0000313" key="9">
    <source>
        <dbReference type="Proteomes" id="UP000189705"/>
    </source>
</evidence>
<dbReference type="FunFam" id="3.40.309.10:FF:000001">
    <property type="entry name" value="Mitochondrial aldehyde dehydrogenase 2"/>
    <property type="match status" value="1"/>
</dbReference>
<protein>
    <recommendedName>
        <fullName evidence="4">aldehyde dehydrogenase (NAD(+))</fullName>
        <ecNumber evidence="4">1.2.1.3</ecNumber>
    </recommendedName>
</protein>
<dbReference type="InterPro" id="IPR016162">
    <property type="entry name" value="Ald_DH_N"/>
</dbReference>
<dbReference type="SUPFAM" id="SSF53720">
    <property type="entry name" value="ALDH-like"/>
    <property type="match status" value="1"/>
</dbReference>
<dbReference type="InterPro" id="IPR016163">
    <property type="entry name" value="Ald_DH_C"/>
</dbReference>
<dbReference type="InParanoid" id="A0A1U8DEB5"/>
<dbReference type="Pfam" id="PF00171">
    <property type="entry name" value="Aldedh"/>
    <property type="match status" value="1"/>
</dbReference>
<dbReference type="Proteomes" id="UP000189705">
    <property type="component" value="Unplaced"/>
</dbReference>
<evidence type="ECO:0000256" key="6">
    <source>
        <dbReference type="RuleBase" id="RU003345"/>
    </source>
</evidence>
<evidence type="ECO:0000313" key="10">
    <source>
        <dbReference type="RefSeq" id="XP_014375550.1"/>
    </source>
</evidence>
<gene>
    <name evidence="10" type="primary">ALDH1A1</name>
</gene>
<sequence length="527" mass="58177">MSTEKMNKTPHSNSAPELPEPLRDLKIKYTKIFINNEWHDSANGKKIEVYNPATGEKICEVEEGDKEDIDKAVKAARTAFQLGSPWRTMDASERGRLLNKLADLIERDRLLLATMESIDGGKLFSSSYLMDLGACIKTLRYCAGWADKIQGRTIPMDGNFFTFTRHEPIGVCGQIIPWNFPLVMFTWKIAPALCCGNTVVVKPAEQTPLTAIYMGSLIKEAGFPPGVVNIVPGYGPTAGSAISHHMDIDKVSFTGSTEVGKLIKAAAGRSNLKRVTLELGGKSPNIIFADADLDSAVEFAHIGLFYHQGQCCIAGSRIFVEEPIYEEFVRRSIERAKKNVLGNPLLPGIHQGPQVDKEQFHKILELIESGKKEGAKLECGGGPWGNKGYFIQPTVFSNVTDDMRIAKEEVNKFMIVCTFTGVFLFKHLYKISIIMKFKTVDEVIRRANNTSYGLAAAVFTKDIDKALTFASALQAGTVWVNCYSALSAQCPFGGFKMSGNGREMGEYGLHEYTEVKTVTIKIPEKNS</sequence>
<dbReference type="CTD" id="216"/>
<keyword evidence="2 6" id="KW-0560">Oxidoreductase</keyword>